<accession>A0A6G9XTS9</accession>
<evidence type="ECO:0000313" key="1">
    <source>
        <dbReference type="EMBL" id="QIS04334.1"/>
    </source>
</evidence>
<sequence>MAEAVLRESAGSGTVTPDHEVVIVGAGFGGIAAAIALQKVGVDNVVILDKHDGVGGTWHVNTYPGVQVDIPSMVYSYSFDQRSDWSRVFAPGADLCKYANDVVDRHGLRPKVRLSRTVTQGEWDEDNQLWRVHTDAGEVYTARFLVPALGGIEVPKLPDITGIDSFAGQIMHTSRWDHDYDLRGKHVAVIGTGASALQLIPAIADTVEHLTVFQRRAIWIAPKPDWKAGAFTRFLLRRKAFRAPVRALIGGGVSVGTGAALLAGKRALPALKVAEATLRLWMRTQIHDRELREKLTPDYPFGCKRPSMSNEYFKTFTRDDVTLVTDLIDHGTERGLVTKDGTAHEFDAIVCATGFAVMGQGTTPGFPTFGRDGVELGKFWHENRFSSYQGVSVPGFPNLLMIVGPYGYAPSSYHCFVEATAAHAARVIKETLRRGATTCEVTQQAHDDFTQKCRDQIDKIGYVDLCTGSNTYYINYQGDVALIRPQSHLTMWWQSRFFPLNVYRYTRNTLDPVVADTISIDQKAGV</sequence>
<dbReference type="Pfam" id="PF13738">
    <property type="entry name" value="Pyr_redox_3"/>
    <property type="match status" value="1"/>
</dbReference>
<gene>
    <name evidence="1" type="ORF">F5X71_20165</name>
</gene>
<dbReference type="InterPro" id="IPR036188">
    <property type="entry name" value="FAD/NAD-bd_sf"/>
</dbReference>
<dbReference type="GO" id="GO:0004497">
    <property type="term" value="F:monooxygenase activity"/>
    <property type="evidence" value="ECO:0007669"/>
    <property type="project" value="UniProtKB-KW"/>
</dbReference>
<organism evidence="1 2">
    <name type="scientific">Nocardia brasiliensis</name>
    <dbReference type="NCBI Taxonomy" id="37326"/>
    <lineage>
        <taxon>Bacteria</taxon>
        <taxon>Bacillati</taxon>
        <taxon>Actinomycetota</taxon>
        <taxon>Actinomycetes</taxon>
        <taxon>Mycobacteriales</taxon>
        <taxon>Nocardiaceae</taxon>
        <taxon>Nocardia</taxon>
    </lineage>
</organism>
<dbReference type="PANTHER" id="PTHR42877">
    <property type="entry name" value="L-ORNITHINE N(5)-MONOOXYGENASE-RELATED"/>
    <property type="match status" value="1"/>
</dbReference>
<dbReference type="EMBL" id="CP046171">
    <property type="protein sequence ID" value="QIS04334.1"/>
    <property type="molecule type" value="Genomic_DNA"/>
</dbReference>
<dbReference type="Proteomes" id="UP000501705">
    <property type="component" value="Chromosome"/>
</dbReference>
<evidence type="ECO:0000313" key="2">
    <source>
        <dbReference type="Proteomes" id="UP000501705"/>
    </source>
</evidence>
<dbReference type="PANTHER" id="PTHR42877:SF4">
    <property type="entry name" value="FAD_NAD(P)-BINDING DOMAIN-CONTAINING PROTEIN-RELATED"/>
    <property type="match status" value="1"/>
</dbReference>
<dbReference type="RefSeq" id="WP_167463454.1">
    <property type="nucleotide sequence ID" value="NZ_CP046171.1"/>
</dbReference>
<keyword evidence="1" id="KW-0560">Oxidoreductase</keyword>
<dbReference type="Gene3D" id="3.50.50.60">
    <property type="entry name" value="FAD/NAD(P)-binding domain"/>
    <property type="match status" value="2"/>
</dbReference>
<dbReference type="AlphaFoldDB" id="A0A6G9XTS9"/>
<reference evidence="1 2" key="1">
    <citation type="journal article" date="2019" name="ACS Chem. Biol.">
        <title>Identification and Mobilization of a Cryptic Antibiotic Biosynthesis Gene Locus from a Human-Pathogenic Nocardia Isolate.</title>
        <authorList>
            <person name="Herisse M."/>
            <person name="Ishida K."/>
            <person name="Porter J.L."/>
            <person name="Howden B."/>
            <person name="Hertweck C."/>
            <person name="Stinear T.P."/>
            <person name="Pidot S.J."/>
        </authorList>
    </citation>
    <scope>NUCLEOTIDE SEQUENCE [LARGE SCALE GENOMIC DNA]</scope>
    <source>
        <strain evidence="1 2">AUSMDU00024985</strain>
    </source>
</reference>
<name>A0A6G9XTS9_NOCBR</name>
<dbReference type="PRINTS" id="PR00368">
    <property type="entry name" value="FADPNR"/>
</dbReference>
<protein>
    <submittedName>
        <fullName evidence="1">SidA/IucD/PvdA family monooxygenase</fullName>
    </submittedName>
</protein>
<dbReference type="InterPro" id="IPR051209">
    <property type="entry name" value="FAD-bind_Monooxygenase_sf"/>
</dbReference>
<dbReference type="PRINTS" id="PR00411">
    <property type="entry name" value="PNDRDTASEI"/>
</dbReference>
<dbReference type="SUPFAM" id="SSF51905">
    <property type="entry name" value="FAD/NAD(P)-binding domain"/>
    <property type="match status" value="1"/>
</dbReference>
<keyword evidence="1" id="KW-0503">Monooxygenase</keyword>
<proteinExistence type="predicted"/>